<evidence type="ECO:0000313" key="1">
    <source>
        <dbReference type="EMBL" id="NKG22580.1"/>
    </source>
</evidence>
<gene>
    <name evidence="1" type="ORF">HED64_17920</name>
</gene>
<dbReference type="InterPro" id="IPR009297">
    <property type="entry name" value="DUF952"/>
</dbReference>
<organism evidence="1 2">
    <name type="scientific">Paeniglutamicibacter terrestris</name>
    <dbReference type="NCBI Taxonomy" id="2723403"/>
    <lineage>
        <taxon>Bacteria</taxon>
        <taxon>Bacillati</taxon>
        <taxon>Actinomycetota</taxon>
        <taxon>Actinomycetes</taxon>
        <taxon>Micrococcales</taxon>
        <taxon>Micrococcaceae</taxon>
        <taxon>Paeniglutamicibacter</taxon>
    </lineage>
</organism>
<dbReference type="Gene3D" id="3.20.170.20">
    <property type="entry name" value="Protein of unknown function DUF952"/>
    <property type="match status" value="1"/>
</dbReference>
<dbReference type="Proteomes" id="UP000746595">
    <property type="component" value="Unassembled WGS sequence"/>
</dbReference>
<reference evidence="1 2" key="1">
    <citation type="submission" date="2020-04" db="EMBL/GenBank/DDBJ databases">
        <title>Paeniglutamicibacter sp. ANT13_2, a novel actinomycete isolated from sediment in Antarctica.</title>
        <authorList>
            <person name="Sakdapetsiri C."/>
            <person name="Pinyakong O."/>
        </authorList>
    </citation>
    <scope>NUCLEOTIDE SEQUENCE [LARGE SCALE GENOMIC DNA]</scope>
    <source>
        <strain evidence="1 2">ANT13_2</strain>
    </source>
</reference>
<comment type="caution">
    <text evidence="1">The sequence shown here is derived from an EMBL/GenBank/DDBJ whole genome shotgun (WGS) entry which is preliminary data.</text>
</comment>
<dbReference type="RefSeq" id="WP_168153326.1">
    <property type="nucleotide sequence ID" value="NZ_JAAWVT010000012.1"/>
</dbReference>
<protein>
    <submittedName>
        <fullName evidence="1">DUF952 domain-containing protein</fullName>
    </submittedName>
</protein>
<name>A0ABX1GAP6_9MICC</name>
<dbReference type="SUPFAM" id="SSF56399">
    <property type="entry name" value="ADP-ribosylation"/>
    <property type="match status" value="1"/>
</dbReference>
<proteinExistence type="predicted"/>
<dbReference type="EMBL" id="JAAWVT010000012">
    <property type="protein sequence ID" value="NKG22580.1"/>
    <property type="molecule type" value="Genomic_DNA"/>
</dbReference>
<evidence type="ECO:0000313" key="2">
    <source>
        <dbReference type="Proteomes" id="UP000746595"/>
    </source>
</evidence>
<dbReference type="Pfam" id="PF06108">
    <property type="entry name" value="DUF952"/>
    <property type="match status" value="1"/>
</dbReference>
<keyword evidence="2" id="KW-1185">Reference proteome</keyword>
<sequence>MTTILHLTELGIWKEAQASGVYRQSTRGATVAEVGFIPCSEPHQLARVASYIYADYPGDLVVLQFDETAISMAGVQIRYEDGGDGENFPHLYSELLTTWVRDTFGATMDRARLRCPGLDEASARTS</sequence>
<accession>A0ABX1GAP6</accession>